<reference evidence="1 2" key="1">
    <citation type="journal article" date="2014" name="Mol. Plant">
        <title>Chromosome Scale Genome Assembly and Transcriptome Profiling of Nannochloropsis gaditana in Nitrogen Depletion.</title>
        <authorList>
            <person name="Corteggiani Carpinelli E."/>
            <person name="Telatin A."/>
            <person name="Vitulo N."/>
            <person name="Forcato C."/>
            <person name="D'Angelo M."/>
            <person name="Schiavon R."/>
            <person name="Vezzi A."/>
            <person name="Giacometti G.M."/>
            <person name="Morosinotto T."/>
            <person name="Valle G."/>
        </authorList>
    </citation>
    <scope>NUCLEOTIDE SEQUENCE [LARGE SCALE GENOMIC DNA]</scope>
    <source>
        <strain evidence="1 2">B-31</strain>
    </source>
</reference>
<name>W7TE86_9STRA</name>
<proteinExistence type="predicted"/>
<dbReference type="AlphaFoldDB" id="W7TE86"/>
<accession>W7TE86</accession>
<organism evidence="1 2">
    <name type="scientific">Nannochloropsis gaditana</name>
    <dbReference type="NCBI Taxonomy" id="72520"/>
    <lineage>
        <taxon>Eukaryota</taxon>
        <taxon>Sar</taxon>
        <taxon>Stramenopiles</taxon>
        <taxon>Ochrophyta</taxon>
        <taxon>Eustigmatophyceae</taxon>
        <taxon>Eustigmatales</taxon>
        <taxon>Monodopsidaceae</taxon>
        <taxon>Nannochloropsis</taxon>
    </lineage>
</organism>
<gene>
    <name evidence="1" type="ORF">Naga_101196g3</name>
</gene>
<keyword evidence="2" id="KW-1185">Reference proteome</keyword>
<sequence length="132" mass="14636">MPVARSPISSPVTFSSLPPSLPPSLPTPLHPPSFSYESFTHVRGVLWRWDHWLGDVPVSVRYAPYTPAKHKAFRFLTDAVAGIEFKTTIVTVSNAKRLLQALLMVLGVIYLVQLSKECASADLMGMLPYQRA</sequence>
<evidence type="ECO:0000313" key="1">
    <source>
        <dbReference type="EMBL" id="EWM24502.1"/>
    </source>
</evidence>
<dbReference type="EMBL" id="AZIL01001203">
    <property type="protein sequence ID" value="EWM24502.1"/>
    <property type="molecule type" value="Genomic_DNA"/>
</dbReference>
<protein>
    <submittedName>
        <fullName evidence="1">Uncharacterized protein</fullName>
    </submittedName>
</protein>
<dbReference type="Proteomes" id="UP000019335">
    <property type="component" value="Chromosome 13"/>
</dbReference>
<evidence type="ECO:0000313" key="2">
    <source>
        <dbReference type="Proteomes" id="UP000019335"/>
    </source>
</evidence>
<comment type="caution">
    <text evidence="1">The sequence shown here is derived from an EMBL/GenBank/DDBJ whole genome shotgun (WGS) entry which is preliminary data.</text>
</comment>